<dbReference type="EMBL" id="JAAAJB010000071">
    <property type="protein sequence ID" value="KAG0267689.1"/>
    <property type="molecule type" value="Genomic_DNA"/>
</dbReference>
<evidence type="ECO:0000256" key="1">
    <source>
        <dbReference type="ARBA" id="ARBA00038048"/>
    </source>
</evidence>
<proteinExistence type="inferred from homology"/>
<dbReference type="GO" id="GO:0005811">
    <property type="term" value="C:lipid droplet"/>
    <property type="evidence" value="ECO:0007669"/>
    <property type="project" value="TreeGrafter"/>
</dbReference>
<dbReference type="GO" id="GO:0005886">
    <property type="term" value="C:plasma membrane"/>
    <property type="evidence" value="ECO:0007669"/>
    <property type="project" value="TreeGrafter"/>
</dbReference>
<dbReference type="Pfam" id="PF03435">
    <property type="entry name" value="Sacchrp_dh_NADP"/>
    <property type="match status" value="1"/>
</dbReference>
<accession>A0A9P6QFU9</accession>
<name>A0A9P6QFU9_9FUNG</name>
<dbReference type="InterPro" id="IPR005097">
    <property type="entry name" value="Sacchrp_dh_NADP-bd"/>
</dbReference>
<dbReference type="GO" id="GO:0009247">
    <property type="term" value="P:glycolipid biosynthetic process"/>
    <property type="evidence" value="ECO:0007669"/>
    <property type="project" value="TreeGrafter"/>
</dbReference>
<gene>
    <name evidence="3" type="ORF">DFQ27_008470</name>
</gene>
<protein>
    <recommendedName>
        <fullName evidence="2">Saccharopine dehydrogenase NADP binding domain-containing protein</fullName>
    </recommendedName>
</protein>
<dbReference type="GO" id="GO:0005739">
    <property type="term" value="C:mitochondrion"/>
    <property type="evidence" value="ECO:0007669"/>
    <property type="project" value="TreeGrafter"/>
</dbReference>
<dbReference type="Gene3D" id="3.40.50.720">
    <property type="entry name" value="NAD(P)-binding Rossmann-like Domain"/>
    <property type="match status" value="1"/>
</dbReference>
<dbReference type="OrthoDB" id="10268090at2759"/>
<dbReference type="AlphaFoldDB" id="A0A9P6QFU9"/>
<keyword evidence="4" id="KW-1185">Reference proteome</keyword>
<evidence type="ECO:0000313" key="3">
    <source>
        <dbReference type="EMBL" id="KAG0267689.1"/>
    </source>
</evidence>
<dbReference type="InterPro" id="IPR051276">
    <property type="entry name" value="Saccharopine_DH-like_oxidrdct"/>
</dbReference>
<evidence type="ECO:0000259" key="2">
    <source>
        <dbReference type="Pfam" id="PF03435"/>
    </source>
</evidence>
<dbReference type="SUPFAM" id="SSF51735">
    <property type="entry name" value="NAD(P)-binding Rossmann-fold domains"/>
    <property type="match status" value="1"/>
</dbReference>
<comment type="similarity">
    <text evidence="1">Belongs to the saccharopine dehydrogenase family.</text>
</comment>
<dbReference type="PANTHER" id="PTHR12286:SF5">
    <property type="entry name" value="SACCHAROPINE DEHYDROGENASE-LIKE OXIDOREDUCTASE"/>
    <property type="match status" value="1"/>
</dbReference>
<comment type="caution">
    <text evidence="3">The sequence shown here is derived from an EMBL/GenBank/DDBJ whole genome shotgun (WGS) entry which is preliminary data.</text>
</comment>
<reference evidence="3" key="1">
    <citation type="journal article" date="2020" name="Fungal Divers.">
        <title>Resolving the Mortierellaceae phylogeny through synthesis of multi-gene phylogenetics and phylogenomics.</title>
        <authorList>
            <person name="Vandepol N."/>
            <person name="Liber J."/>
            <person name="Desiro A."/>
            <person name="Na H."/>
            <person name="Kennedy M."/>
            <person name="Barry K."/>
            <person name="Grigoriev I.V."/>
            <person name="Miller A.N."/>
            <person name="O'Donnell K."/>
            <person name="Stajich J.E."/>
            <person name="Bonito G."/>
        </authorList>
    </citation>
    <scope>NUCLEOTIDE SEQUENCE</scope>
    <source>
        <strain evidence="3">BC1065</strain>
    </source>
</reference>
<evidence type="ECO:0000313" key="4">
    <source>
        <dbReference type="Proteomes" id="UP000807716"/>
    </source>
</evidence>
<dbReference type="Proteomes" id="UP000807716">
    <property type="component" value="Unassembled WGS sequence"/>
</dbReference>
<sequence>MAAREFELIIYGATGFTGLRTALSLRWAIAGRSIEKLEQAREQVAAINPAFKDLPIIKADASSPESLSAMVSKTKVVLSTVGPFLQYGEPLVAACVRHGTHYVDSTGETPFVNNMIRKYHDEAKAKKVVIVPQCGFDSVPSDIGTKLVVDYLRKEYGLATKSVKMSVTKLKGAVSGGTLASVCGILESREGGVGNIVDQNQLVPDDVKAKVPAARITSPSVFYDYDFKKWQAYFLMSSTNEKIVKRSHGLALEADGVGYGHQFSYSETMSCPGFGSALVASVGMGLGGAALSVGPIRRLAQKYVLPAPGTGPSDESIAKGYFTIEVVGEAELPENAVEEAEAGEQRKVVRAKATVSGSEPGYSETCRLLVESAMCLIKEEERTFRENKIQGGLLTPASAFGHVLVQRLQERGVVLEVAKL</sequence>
<dbReference type="PANTHER" id="PTHR12286">
    <property type="entry name" value="SACCHAROPINE DEHYDROGENASE-LIKE OXIDOREDUCTASE"/>
    <property type="match status" value="1"/>
</dbReference>
<dbReference type="InterPro" id="IPR036291">
    <property type="entry name" value="NAD(P)-bd_dom_sf"/>
</dbReference>
<feature type="domain" description="Saccharopine dehydrogenase NADP binding" evidence="2">
    <location>
        <begin position="26"/>
        <end position="131"/>
    </location>
</feature>
<organism evidence="3 4">
    <name type="scientific">Actinomortierella ambigua</name>
    <dbReference type="NCBI Taxonomy" id="1343610"/>
    <lineage>
        <taxon>Eukaryota</taxon>
        <taxon>Fungi</taxon>
        <taxon>Fungi incertae sedis</taxon>
        <taxon>Mucoromycota</taxon>
        <taxon>Mortierellomycotina</taxon>
        <taxon>Mortierellomycetes</taxon>
        <taxon>Mortierellales</taxon>
        <taxon>Mortierellaceae</taxon>
        <taxon>Actinomortierella</taxon>
    </lineage>
</organism>